<feature type="compositionally biased region" description="Polar residues" evidence="2">
    <location>
        <begin position="432"/>
        <end position="442"/>
    </location>
</feature>
<dbReference type="EMBL" id="AHZU02000593">
    <property type="protein sequence ID" value="KFG42482.1"/>
    <property type="molecule type" value="Genomic_DNA"/>
</dbReference>
<dbReference type="VEuPathDB" id="ToxoDB:TGDOM2_289890"/>
<evidence type="ECO:0000313" key="4">
    <source>
        <dbReference type="Proteomes" id="UP000028837"/>
    </source>
</evidence>
<dbReference type="Proteomes" id="UP000028837">
    <property type="component" value="Unassembled WGS sequence"/>
</dbReference>
<evidence type="ECO:0000256" key="1">
    <source>
        <dbReference type="SAM" id="Coils"/>
    </source>
</evidence>
<name>A0A086KDL4_TOXGO</name>
<accession>A0A086KDL4</accession>
<organism evidence="3 4">
    <name type="scientific">Toxoplasma gondii GAB2-2007-GAL-DOM2</name>
    <dbReference type="NCBI Taxonomy" id="1130820"/>
    <lineage>
        <taxon>Eukaryota</taxon>
        <taxon>Sar</taxon>
        <taxon>Alveolata</taxon>
        <taxon>Apicomplexa</taxon>
        <taxon>Conoidasida</taxon>
        <taxon>Coccidia</taxon>
        <taxon>Eucoccidiorida</taxon>
        <taxon>Eimeriorina</taxon>
        <taxon>Sarcocystidae</taxon>
        <taxon>Toxoplasma</taxon>
    </lineage>
</organism>
<feature type="compositionally biased region" description="Basic and acidic residues" evidence="2">
    <location>
        <begin position="401"/>
        <end position="431"/>
    </location>
</feature>
<feature type="compositionally biased region" description="Low complexity" evidence="2">
    <location>
        <begin position="81"/>
        <end position="91"/>
    </location>
</feature>
<feature type="region of interest" description="Disordered" evidence="2">
    <location>
        <begin position="67"/>
        <end position="169"/>
    </location>
</feature>
<feature type="coiled-coil region" evidence="1">
    <location>
        <begin position="448"/>
        <end position="475"/>
    </location>
</feature>
<feature type="region of interest" description="Disordered" evidence="2">
    <location>
        <begin position="374"/>
        <end position="447"/>
    </location>
</feature>
<evidence type="ECO:0000256" key="2">
    <source>
        <dbReference type="SAM" id="MobiDB-lite"/>
    </source>
</evidence>
<protein>
    <submittedName>
        <fullName evidence="3">Uncharacterized protein</fullName>
    </submittedName>
</protein>
<sequence>MHGPLLSACVFKVPPTTLAVSKYSLLVLYTVSSQLQISLFSLFLPHHILTQRAKSYRSCFLWSAMDSSPASSADRRKRLPDSPGSSPSQSSRLFFRETEEPTSPPPQDQNENEEVDRQTLRATDASPTGDEESARRRWSDDDADAVEDPLASEQTAAAVKPTQRRQPPMNLDTFYMPGDSGEKGGVEKDGFFDLYCRLNFLRTQERKFGTINHGFHRKKQIAELEREVCELRNVVAEKRRRSEGSEPRANTEVTPEEPSLRALAVQLELKSKRLACLKARRCRDLRLDLNLLLKSMGDQLSDLYPYNESLDRMAQRLDQFSWKAPTWIGYRPLLLQKHKAGVYKHWIDAGCPEPPHSVLQKIAHQTHVEENMDDLYGDTTFSGSPQTENAKANSSSPFEEPEGHSPADAGKVRQDENKQPEAPHRKEESRTTQEPARSVSSDLTEDALRVMEEKKRAAIAKREALLREKRRLAEKEKALVF</sequence>
<keyword evidence="1" id="KW-0175">Coiled coil</keyword>
<feature type="compositionally biased region" description="Polar residues" evidence="2">
    <location>
        <begin position="379"/>
        <end position="397"/>
    </location>
</feature>
<comment type="caution">
    <text evidence="3">The sequence shown here is derived from an EMBL/GenBank/DDBJ whole genome shotgun (WGS) entry which is preliminary data.</text>
</comment>
<proteinExistence type="predicted"/>
<gene>
    <name evidence="3" type="ORF">TGDOM2_289890</name>
</gene>
<dbReference type="AlphaFoldDB" id="A0A086KDL4"/>
<evidence type="ECO:0000313" key="3">
    <source>
        <dbReference type="EMBL" id="KFG42482.1"/>
    </source>
</evidence>
<reference evidence="3 4" key="1">
    <citation type="submission" date="2014-02" db="EMBL/GenBank/DDBJ databases">
        <authorList>
            <person name="Sibley D."/>
            <person name="Venepally P."/>
            <person name="Karamycheva S."/>
            <person name="Hadjithomas M."/>
            <person name="Khan A."/>
            <person name="Brunk B."/>
            <person name="Roos D."/>
            <person name="Caler E."/>
            <person name="Lorenzi H."/>
        </authorList>
    </citation>
    <scope>NUCLEOTIDE SEQUENCE [LARGE SCALE GENOMIC DNA]</scope>
    <source>
        <strain evidence="3 4">GAB2-2007-GAL-DOM2</strain>
    </source>
</reference>
<dbReference type="OrthoDB" id="332532at2759"/>